<reference evidence="1 2" key="1">
    <citation type="journal article" date="2024" name="Plant Biotechnol. J.">
        <title>Genome and CRISPR/Cas9 system of a widespread forest tree (Populus alba) in the world.</title>
        <authorList>
            <person name="Liu Y.J."/>
            <person name="Jiang P.F."/>
            <person name="Han X.M."/>
            <person name="Li X.Y."/>
            <person name="Wang H.M."/>
            <person name="Wang Y.J."/>
            <person name="Wang X.X."/>
            <person name="Zeng Q.Y."/>
        </authorList>
    </citation>
    <scope>NUCLEOTIDE SEQUENCE [LARGE SCALE GENOMIC DNA]</scope>
    <source>
        <strain evidence="2">cv. PAL-ZL1</strain>
    </source>
</reference>
<keyword evidence="2" id="KW-1185">Reference proteome</keyword>
<protein>
    <submittedName>
        <fullName evidence="1">Uncharacterized protein</fullName>
    </submittedName>
</protein>
<dbReference type="Proteomes" id="UP000309997">
    <property type="component" value="Unassembled WGS sequence"/>
</dbReference>
<accession>A0ACC4C647</accession>
<evidence type="ECO:0000313" key="2">
    <source>
        <dbReference type="Proteomes" id="UP000309997"/>
    </source>
</evidence>
<sequence>MDGKQENRGGGILNICIWMPLDHPWLTDAEGEALQTHELPETLTGSKHPCRVQNERLPLRISVQDLFFEQLRLRTSISGWFCYWES</sequence>
<name>A0ACC4C647_POPAL</name>
<dbReference type="EMBL" id="RCHU02000006">
    <property type="protein sequence ID" value="KAL3586004.1"/>
    <property type="molecule type" value="Genomic_DNA"/>
</dbReference>
<gene>
    <name evidence="1" type="ORF">D5086_012871</name>
</gene>
<evidence type="ECO:0000313" key="1">
    <source>
        <dbReference type="EMBL" id="KAL3586004.1"/>
    </source>
</evidence>
<proteinExistence type="predicted"/>
<comment type="caution">
    <text evidence="1">The sequence shown here is derived from an EMBL/GenBank/DDBJ whole genome shotgun (WGS) entry which is preliminary data.</text>
</comment>
<organism evidence="1 2">
    <name type="scientific">Populus alba</name>
    <name type="common">White poplar</name>
    <dbReference type="NCBI Taxonomy" id="43335"/>
    <lineage>
        <taxon>Eukaryota</taxon>
        <taxon>Viridiplantae</taxon>
        <taxon>Streptophyta</taxon>
        <taxon>Embryophyta</taxon>
        <taxon>Tracheophyta</taxon>
        <taxon>Spermatophyta</taxon>
        <taxon>Magnoliopsida</taxon>
        <taxon>eudicotyledons</taxon>
        <taxon>Gunneridae</taxon>
        <taxon>Pentapetalae</taxon>
        <taxon>rosids</taxon>
        <taxon>fabids</taxon>
        <taxon>Malpighiales</taxon>
        <taxon>Salicaceae</taxon>
        <taxon>Saliceae</taxon>
        <taxon>Populus</taxon>
    </lineage>
</organism>